<dbReference type="EMBL" id="VEWK01000002">
    <property type="protein sequence ID" value="TNV14303.1"/>
    <property type="molecule type" value="Genomic_DNA"/>
</dbReference>
<dbReference type="EMBL" id="JACIEX010000002">
    <property type="protein sequence ID" value="MBB4092462.1"/>
    <property type="molecule type" value="Genomic_DNA"/>
</dbReference>
<dbReference type="NCBIfam" id="TIGR01634">
    <property type="entry name" value="tail_P2_I"/>
    <property type="match status" value="1"/>
</dbReference>
<organism evidence="2 3">
    <name type="scientific">Brucella pecoris</name>
    <dbReference type="NCBI Taxonomy" id="867683"/>
    <lineage>
        <taxon>Bacteria</taxon>
        <taxon>Pseudomonadati</taxon>
        <taxon>Pseudomonadota</taxon>
        <taxon>Alphaproteobacteria</taxon>
        <taxon>Hyphomicrobiales</taxon>
        <taxon>Brucellaceae</taxon>
        <taxon>Brucella/Ochrobactrum group</taxon>
        <taxon>Brucella</taxon>
    </lineage>
</organism>
<proteinExistence type="predicted"/>
<evidence type="ECO:0000313" key="1">
    <source>
        <dbReference type="EMBL" id="MBB4092462.1"/>
    </source>
</evidence>
<dbReference type="Pfam" id="PF09684">
    <property type="entry name" value="Tail_P2_I"/>
    <property type="match status" value="1"/>
</dbReference>
<sequence>MDSGESLLPLNATDFEKALEGLAAFSVNRVDVDLVKRMRDPYLTSVSHLPFLAWGRGVDLWRDNWPEWKKRRITAEIYGMKGLKGTLPGINKYLSFVDASIYDAVIPPVGMYLTDYSAEALDKWREQFAELRLYPYSIPGERPAFAVGDGLRTVPGYVGGFFVMENEAARYYGRRATIVEDEVETEIRSFDQIGTWGSDAAVDVTTFAIPADYNPIDTVVDNCYVGLSYVADKNRGRLITIGQDGTFGSGQIPHGVESVTPLSIAPERVYERHSARYLEAFLATGSKTGVNYTHVYSDASALHIYDRWRLLDDTKARIGQAAGLFSPFINYSYIGLTSYTALLRVKATYRREGMWSYVGHAFVGNCHIGLATERVKDVGEAIYKSRSLRDQIWFTTATYRPMRIADLSFTADQKWDGMVPIERTSL</sequence>
<evidence type="ECO:0000313" key="3">
    <source>
        <dbReference type="Proteomes" id="UP000313390"/>
    </source>
</evidence>
<keyword evidence="4" id="KW-1185">Reference proteome</keyword>
<reference evidence="1 4" key="3">
    <citation type="submission" date="2020-08" db="EMBL/GenBank/DDBJ databases">
        <title>Genomic Encyclopedia of Type Strains, Phase IV (KMG-IV): sequencing the most valuable type-strain genomes for metagenomic binning, comparative biology and taxonomic classification.</title>
        <authorList>
            <person name="Goeker M."/>
        </authorList>
    </citation>
    <scope>NUCLEOTIDE SEQUENCE [LARGE SCALE GENOMIC DNA]</scope>
    <source>
        <strain evidence="1 4">DSM 23868</strain>
    </source>
</reference>
<dbReference type="OrthoDB" id="90759at2"/>
<dbReference type="RefSeq" id="WP_140019451.1">
    <property type="nucleotide sequence ID" value="NZ_JACIEX010000002.1"/>
</dbReference>
<name>A0A5C5CSM1_9HYPH</name>
<reference evidence="2 3" key="1">
    <citation type="journal article" date="2011" name="Int. J. Syst. Evol. Microbiol.">
        <title>Ochrobactrum pecoris sp. nov., isolated from farm animals.</title>
        <authorList>
            <person name="Kampfer P."/>
            <person name="Huber B."/>
            <person name="Busse H.J."/>
            <person name="Scholz H.C."/>
            <person name="Tomaso H."/>
            <person name="Hotzel H."/>
            <person name="Melzer F."/>
        </authorList>
    </citation>
    <scope>NUCLEOTIDE SEQUENCE [LARGE SCALE GENOMIC DNA]</scope>
    <source>
        <strain evidence="2 3">08RB2639</strain>
    </source>
</reference>
<gene>
    <name evidence="2" type="ORF">FIB18_03425</name>
    <name evidence="1" type="ORF">GGQ79_000947</name>
</gene>
<accession>A0A5C5CSM1</accession>
<dbReference type="Proteomes" id="UP000313390">
    <property type="component" value="Unassembled WGS sequence"/>
</dbReference>
<protein>
    <submittedName>
        <fullName evidence="2">Phage tail protein I</fullName>
    </submittedName>
</protein>
<dbReference type="Proteomes" id="UP000553980">
    <property type="component" value="Unassembled WGS sequence"/>
</dbReference>
<reference evidence="2" key="2">
    <citation type="submission" date="2019-06" db="EMBL/GenBank/DDBJ databases">
        <authorList>
            <person name="Hu M."/>
        </authorList>
    </citation>
    <scope>NUCLEOTIDE SEQUENCE</scope>
    <source>
        <strain evidence="2">08RB2639</strain>
    </source>
</reference>
<evidence type="ECO:0000313" key="4">
    <source>
        <dbReference type="Proteomes" id="UP000553980"/>
    </source>
</evidence>
<comment type="caution">
    <text evidence="2">The sequence shown here is derived from an EMBL/GenBank/DDBJ whole genome shotgun (WGS) entry which is preliminary data.</text>
</comment>
<dbReference type="InterPro" id="IPR006521">
    <property type="entry name" value="Tail_protein_I"/>
</dbReference>
<dbReference type="AlphaFoldDB" id="A0A5C5CSM1"/>
<evidence type="ECO:0000313" key="2">
    <source>
        <dbReference type="EMBL" id="TNV14303.1"/>
    </source>
</evidence>